<name>A0A917GJG8_9GAMM</name>
<comment type="caution">
    <text evidence="1">The sequence shown here is derived from an EMBL/GenBank/DDBJ whole genome shotgun (WGS) entry which is preliminary data.</text>
</comment>
<sequence>MGLRYDYLMYSGDSRVSVPAQGQVIHIARDSHYDRQYLQFDALARIDSSDWALLSDSVSLSWRHSFQWMRNAYEAETDSLGRPVVEPFGRNEELGLFRTGLNASMPVGDSGNWSAFANLTLDYEFISDFDYPIDDRASLTASTGIVYQIARTKRVQLVYDRYQHTRGNRTRNNFSLISVIDF</sequence>
<protein>
    <submittedName>
        <fullName evidence="1">Uncharacterized protein</fullName>
    </submittedName>
</protein>
<gene>
    <name evidence="1" type="ORF">GCM10011403_01490</name>
</gene>
<dbReference type="EMBL" id="BMIY01000001">
    <property type="protein sequence ID" value="GGG48165.1"/>
    <property type="molecule type" value="Genomic_DNA"/>
</dbReference>
<organism evidence="1 2">
    <name type="scientific">Pseudohongiella nitratireducens</name>
    <dbReference type="NCBI Taxonomy" id="1768907"/>
    <lineage>
        <taxon>Bacteria</taxon>
        <taxon>Pseudomonadati</taxon>
        <taxon>Pseudomonadota</taxon>
        <taxon>Gammaproteobacteria</taxon>
        <taxon>Pseudomonadales</taxon>
        <taxon>Pseudohongiellaceae</taxon>
        <taxon>Pseudohongiella</taxon>
    </lineage>
</organism>
<dbReference type="OrthoDB" id="7056147at2"/>
<dbReference type="AlphaFoldDB" id="A0A917GJG8"/>
<evidence type="ECO:0000313" key="2">
    <source>
        <dbReference type="Proteomes" id="UP000627715"/>
    </source>
</evidence>
<reference evidence="1" key="2">
    <citation type="submission" date="2020-09" db="EMBL/GenBank/DDBJ databases">
        <authorList>
            <person name="Sun Q."/>
            <person name="Zhou Y."/>
        </authorList>
    </citation>
    <scope>NUCLEOTIDE SEQUENCE</scope>
    <source>
        <strain evidence="1">CGMCC 1.15425</strain>
    </source>
</reference>
<reference evidence="1" key="1">
    <citation type="journal article" date="2014" name="Int. J. Syst. Evol. Microbiol.">
        <title>Complete genome sequence of Corynebacterium casei LMG S-19264T (=DSM 44701T), isolated from a smear-ripened cheese.</title>
        <authorList>
            <consortium name="US DOE Joint Genome Institute (JGI-PGF)"/>
            <person name="Walter F."/>
            <person name="Albersmeier A."/>
            <person name="Kalinowski J."/>
            <person name="Ruckert C."/>
        </authorList>
    </citation>
    <scope>NUCLEOTIDE SEQUENCE</scope>
    <source>
        <strain evidence="1">CGMCC 1.15425</strain>
    </source>
</reference>
<keyword evidence="2" id="KW-1185">Reference proteome</keyword>
<dbReference type="Proteomes" id="UP000627715">
    <property type="component" value="Unassembled WGS sequence"/>
</dbReference>
<evidence type="ECO:0000313" key="1">
    <source>
        <dbReference type="EMBL" id="GGG48165.1"/>
    </source>
</evidence>
<dbReference type="RefSeq" id="WP_157885718.1">
    <property type="nucleotide sequence ID" value="NZ_BMIY01000001.1"/>
</dbReference>
<proteinExistence type="predicted"/>
<accession>A0A917GJG8</accession>